<dbReference type="InterPro" id="IPR019193">
    <property type="entry name" value="UBQ-conj_enz_E2-bd_prot"/>
</dbReference>
<proteinExistence type="predicted"/>
<name>A0A0N5AH64_9BILA</name>
<organism evidence="1 2">
    <name type="scientific">Syphacia muris</name>
    <dbReference type="NCBI Taxonomy" id="451379"/>
    <lineage>
        <taxon>Eukaryota</taxon>
        <taxon>Metazoa</taxon>
        <taxon>Ecdysozoa</taxon>
        <taxon>Nematoda</taxon>
        <taxon>Chromadorea</taxon>
        <taxon>Rhabditida</taxon>
        <taxon>Spirurina</taxon>
        <taxon>Oxyuridomorpha</taxon>
        <taxon>Oxyuroidea</taxon>
        <taxon>Oxyuridae</taxon>
        <taxon>Syphacia</taxon>
    </lineage>
</organism>
<dbReference type="AlphaFoldDB" id="A0A0N5AH64"/>
<keyword evidence="1" id="KW-1185">Reference proteome</keyword>
<sequence>MCDFCSTMKIVAVESDNFLETSPNMEYFCRDSCCHQVEHVSHPLDLVNGVLNEQWIPTESKTLISNSFFNLHINIWLLEGYVLIMKGKLGPKLVGHDQNALEPFPALKMLYLVSFGCKTANSDPRANGKDSSVGIVELPGSCCRNLAEILTASSSELPPVYQSMAQFSVIAEILFIYIIYRKLETPDL</sequence>
<dbReference type="STRING" id="451379.A0A0N5AH64"/>
<dbReference type="Proteomes" id="UP000046393">
    <property type="component" value="Unplaced"/>
</dbReference>
<protein>
    <submittedName>
        <fullName evidence="2">E3 ubiquitin-protein ligase E3D</fullName>
    </submittedName>
</protein>
<evidence type="ECO:0000313" key="2">
    <source>
        <dbReference type="WBParaSite" id="SMUV_0000370501-mRNA-1"/>
    </source>
</evidence>
<reference evidence="2" key="1">
    <citation type="submission" date="2017-02" db="UniProtKB">
        <authorList>
            <consortium name="WormBaseParasite"/>
        </authorList>
    </citation>
    <scope>IDENTIFICATION</scope>
</reference>
<dbReference type="WBParaSite" id="SMUV_0000370501-mRNA-1">
    <property type="protein sequence ID" value="SMUV_0000370501-mRNA-1"/>
    <property type="gene ID" value="SMUV_0000370501"/>
</dbReference>
<evidence type="ECO:0000313" key="1">
    <source>
        <dbReference type="Proteomes" id="UP000046393"/>
    </source>
</evidence>
<dbReference type="Pfam" id="PF09814">
    <property type="entry name" value="HECT_2"/>
    <property type="match status" value="1"/>
</dbReference>
<accession>A0A0N5AH64</accession>